<accession>A0A479ZUQ3</accession>
<comment type="caution">
    <text evidence="7">The sequence shown here is derived from an EMBL/GenBank/DDBJ whole genome shotgun (WGS) entry which is preliminary data.</text>
</comment>
<feature type="domain" description="PIN" evidence="6">
    <location>
        <begin position="4"/>
        <end position="133"/>
    </location>
</feature>
<dbReference type="Pfam" id="PF01850">
    <property type="entry name" value="PIN"/>
    <property type="match status" value="1"/>
</dbReference>
<dbReference type="Gene3D" id="3.40.50.1010">
    <property type="entry name" value="5'-nuclease"/>
    <property type="match status" value="1"/>
</dbReference>
<dbReference type="SUPFAM" id="SSF88723">
    <property type="entry name" value="PIN domain-like"/>
    <property type="match status" value="1"/>
</dbReference>
<dbReference type="AlphaFoldDB" id="A0A479ZUQ3"/>
<evidence type="ECO:0000313" key="8">
    <source>
        <dbReference type="Proteomes" id="UP000300142"/>
    </source>
</evidence>
<comment type="similarity">
    <text evidence="5">Belongs to the PINc/VapC protein family.</text>
</comment>
<organism evidence="7 8">
    <name type="scientific">Sphaerospermopsis reniformis</name>
    <dbReference type="NCBI Taxonomy" id="531300"/>
    <lineage>
        <taxon>Bacteria</taxon>
        <taxon>Bacillati</taxon>
        <taxon>Cyanobacteriota</taxon>
        <taxon>Cyanophyceae</taxon>
        <taxon>Nostocales</taxon>
        <taxon>Aphanizomenonaceae</taxon>
        <taxon>Sphaerospermopsis</taxon>
    </lineage>
</organism>
<keyword evidence="5" id="KW-0800">Toxin</keyword>
<dbReference type="EC" id="3.1.-.-" evidence="5"/>
<evidence type="ECO:0000313" key="7">
    <source>
        <dbReference type="EMBL" id="GCL36247.1"/>
    </source>
</evidence>
<name>A0A479ZUQ3_9CYAN</name>
<feature type="binding site" evidence="5">
    <location>
        <position position="107"/>
    </location>
    <ligand>
        <name>Mg(2+)</name>
        <dbReference type="ChEBI" id="CHEBI:18420"/>
    </ligand>
</feature>
<keyword evidence="8" id="KW-1185">Reference proteome</keyword>
<dbReference type="RefSeq" id="WP_137666821.1">
    <property type="nucleotide sequence ID" value="NZ_BJCE01000031.1"/>
</dbReference>
<dbReference type="GO" id="GO:0004540">
    <property type="term" value="F:RNA nuclease activity"/>
    <property type="evidence" value="ECO:0007669"/>
    <property type="project" value="InterPro"/>
</dbReference>
<proteinExistence type="inferred from homology"/>
<evidence type="ECO:0000259" key="6">
    <source>
        <dbReference type="Pfam" id="PF01850"/>
    </source>
</evidence>
<keyword evidence="5" id="KW-0460">Magnesium</keyword>
<dbReference type="HAMAP" id="MF_00265">
    <property type="entry name" value="VapC_Nob1"/>
    <property type="match status" value="1"/>
</dbReference>
<keyword evidence="3 5" id="KW-0479">Metal-binding</keyword>
<evidence type="ECO:0000256" key="4">
    <source>
        <dbReference type="ARBA" id="ARBA00022801"/>
    </source>
</evidence>
<evidence type="ECO:0000256" key="5">
    <source>
        <dbReference type="HAMAP-Rule" id="MF_00265"/>
    </source>
</evidence>
<evidence type="ECO:0000256" key="3">
    <source>
        <dbReference type="ARBA" id="ARBA00022723"/>
    </source>
</evidence>
<evidence type="ECO:0000256" key="1">
    <source>
        <dbReference type="ARBA" id="ARBA00022649"/>
    </source>
</evidence>
<dbReference type="GO" id="GO:0090729">
    <property type="term" value="F:toxin activity"/>
    <property type="evidence" value="ECO:0007669"/>
    <property type="project" value="UniProtKB-KW"/>
</dbReference>
<dbReference type="InterPro" id="IPR022907">
    <property type="entry name" value="VapC_family"/>
</dbReference>
<keyword evidence="4 5" id="KW-0378">Hydrolase</keyword>
<dbReference type="InterPro" id="IPR002716">
    <property type="entry name" value="PIN_dom"/>
</dbReference>
<dbReference type="EMBL" id="BJCE01000031">
    <property type="protein sequence ID" value="GCL36247.1"/>
    <property type="molecule type" value="Genomic_DNA"/>
</dbReference>
<comment type="function">
    <text evidence="5">Toxic component of a toxin-antitoxin (TA) system. An RNase.</text>
</comment>
<dbReference type="InterPro" id="IPR029060">
    <property type="entry name" value="PIN-like_dom_sf"/>
</dbReference>
<sequence length="144" mass="16403">MSKVLFDTSVIVAGLWLEHPEHQKCLPWLQQVQTQAIQGIICTRTLAELYRVLTSLPIKPRLSPRITKQLIDTNLKHFEIIPLTTEDYQEVVEQMVNLNIMGGVIYDALIAHIAIKHNIDQIVTLNAKDFIRLSNEIAELVIVP</sequence>
<keyword evidence="2 5" id="KW-0540">Nuclease</keyword>
<feature type="binding site" evidence="5">
    <location>
        <position position="7"/>
    </location>
    <ligand>
        <name>Mg(2+)</name>
        <dbReference type="ChEBI" id="CHEBI:18420"/>
    </ligand>
</feature>
<reference evidence="8" key="1">
    <citation type="submission" date="2019-02" db="EMBL/GenBank/DDBJ databases">
        <title>Draft genome sequence of Sphaerospermopsis reniformis NIES-1949.</title>
        <authorList>
            <person name="Yamaguchi H."/>
            <person name="Suzuki S."/>
            <person name="Kawachi M."/>
        </authorList>
    </citation>
    <scope>NUCLEOTIDE SEQUENCE [LARGE SCALE GENOMIC DNA]</scope>
    <source>
        <strain evidence="8">NIES-1949</strain>
    </source>
</reference>
<dbReference type="Proteomes" id="UP000300142">
    <property type="component" value="Unassembled WGS sequence"/>
</dbReference>
<keyword evidence="1 5" id="KW-1277">Toxin-antitoxin system</keyword>
<evidence type="ECO:0000256" key="2">
    <source>
        <dbReference type="ARBA" id="ARBA00022722"/>
    </source>
</evidence>
<comment type="cofactor">
    <cofactor evidence="5">
        <name>Mg(2+)</name>
        <dbReference type="ChEBI" id="CHEBI:18420"/>
    </cofactor>
</comment>
<protein>
    <recommendedName>
        <fullName evidence="5">Ribonuclease VapC</fullName>
        <shortName evidence="5">RNase VapC</shortName>
        <ecNumber evidence="5">3.1.-.-</ecNumber>
    </recommendedName>
    <alternativeName>
        <fullName evidence="5">Toxin VapC</fullName>
    </alternativeName>
</protein>
<dbReference type="GO" id="GO:0016787">
    <property type="term" value="F:hydrolase activity"/>
    <property type="evidence" value="ECO:0007669"/>
    <property type="project" value="UniProtKB-KW"/>
</dbReference>
<dbReference type="GO" id="GO:0000287">
    <property type="term" value="F:magnesium ion binding"/>
    <property type="evidence" value="ECO:0007669"/>
    <property type="project" value="UniProtKB-UniRule"/>
</dbReference>
<gene>
    <name evidence="5" type="primary">vapC</name>
    <name evidence="7" type="ORF">SR1949_13490</name>
</gene>